<reference evidence="2 3" key="1">
    <citation type="submission" date="2018-05" db="EMBL/GenBank/DDBJ databases">
        <title>Genome sequencing and assembly of the regulated plant pathogen Lachnellula willkommii and related sister species for the development of diagnostic species identification markers.</title>
        <authorList>
            <person name="Giroux E."/>
            <person name="Bilodeau G."/>
        </authorList>
    </citation>
    <scope>NUCLEOTIDE SEQUENCE [LARGE SCALE GENOMIC DNA]</scope>
    <source>
        <strain evidence="2 3">CBS 268.59</strain>
    </source>
</reference>
<dbReference type="InterPro" id="IPR057394">
    <property type="entry name" value="PIGBOS1"/>
</dbReference>
<dbReference type="OrthoDB" id="5394869at2759"/>
<feature type="compositionally biased region" description="Polar residues" evidence="1">
    <location>
        <begin position="99"/>
        <end position="117"/>
    </location>
</feature>
<name>A0A8T9C6B3_9HELO</name>
<dbReference type="Proteomes" id="UP000469558">
    <property type="component" value="Unassembled WGS sequence"/>
</dbReference>
<dbReference type="Pfam" id="PF23670">
    <property type="entry name" value="PIGBOS1"/>
    <property type="match status" value="1"/>
</dbReference>
<evidence type="ECO:0000313" key="2">
    <source>
        <dbReference type="EMBL" id="TVY75643.1"/>
    </source>
</evidence>
<feature type="region of interest" description="Disordered" evidence="1">
    <location>
        <begin position="79"/>
        <end position="130"/>
    </location>
</feature>
<gene>
    <name evidence="2" type="ORF">LSUE1_G005754</name>
</gene>
<keyword evidence="3" id="KW-1185">Reference proteome</keyword>
<evidence type="ECO:0000256" key="1">
    <source>
        <dbReference type="SAM" id="MobiDB-lite"/>
    </source>
</evidence>
<dbReference type="AlphaFoldDB" id="A0A8T9C6B3"/>
<protein>
    <submittedName>
        <fullName evidence="2">Uncharacterized protein</fullName>
    </submittedName>
</protein>
<evidence type="ECO:0000313" key="3">
    <source>
        <dbReference type="Proteomes" id="UP000469558"/>
    </source>
</evidence>
<organism evidence="2 3">
    <name type="scientific">Lachnellula suecica</name>
    <dbReference type="NCBI Taxonomy" id="602035"/>
    <lineage>
        <taxon>Eukaryota</taxon>
        <taxon>Fungi</taxon>
        <taxon>Dikarya</taxon>
        <taxon>Ascomycota</taxon>
        <taxon>Pezizomycotina</taxon>
        <taxon>Leotiomycetes</taxon>
        <taxon>Helotiales</taxon>
        <taxon>Lachnaceae</taxon>
        <taxon>Lachnellula</taxon>
    </lineage>
</organism>
<accession>A0A8T9C6B3</accession>
<proteinExistence type="predicted"/>
<dbReference type="EMBL" id="QGMK01000992">
    <property type="protein sequence ID" value="TVY75643.1"/>
    <property type="molecule type" value="Genomic_DNA"/>
</dbReference>
<comment type="caution">
    <text evidence="2">The sequence shown here is derived from an EMBL/GenBank/DDBJ whole genome shotgun (WGS) entry which is preliminary data.</text>
</comment>
<sequence length="130" mass="13691">MSRVRGVVPLFVATAIGIGNGKLSPPSHCIWVFGPAFKEQQQLTLEEARKPQEALSEAKEEEIKTLRAAEAAASKVSATEAALKPEGPSSSWWPKFGLSTGTSAAEKPTTSTNTARGATQKGEEEIPGGK</sequence>